<dbReference type="AlphaFoldDB" id="A0A6C0BAL1"/>
<dbReference type="InterPro" id="IPR001763">
    <property type="entry name" value="Rhodanese-like_dom"/>
</dbReference>
<accession>A0A6C0BAL1</accession>
<evidence type="ECO:0000259" key="1">
    <source>
        <dbReference type="PROSITE" id="PS50206"/>
    </source>
</evidence>
<dbReference type="Gene3D" id="3.40.250.10">
    <property type="entry name" value="Rhodanese-like domain"/>
    <property type="match status" value="1"/>
</dbReference>
<dbReference type="InterPro" id="IPR036873">
    <property type="entry name" value="Rhodanese-like_dom_sf"/>
</dbReference>
<dbReference type="Pfam" id="PF00581">
    <property type="entry name" value="Rhodanese"/>
    <property type="match status" value="1"/>
</dbReference>
<sequence length="140" mass="16202">MGNSQSIPKINFEDVQMASKHPELYLLINTLAIYEQDCLIINSIHASQEEVVINKHLKLKNNVPIIIYGKNSNDDALYRKYQQLLQLGFSNVYLYLGGLFEWLLLQDIYGAIDFPTTSQQLDILKYKPNQRLHVGLIDYK</sequence>
<feature type="domain" description="Rhodanese" evidence="1">
    <location>
        <begin position="55"/>
        <end position="107"/>
    </location>
</feature>
<dbReference type="SUPFAM" id="SSF52821">
    <property type="entry name" value="Rhodanese/Cell cycle control phosphatase"/>
    <property type="match status" value="1"/>
</dbReference>
<dbReference type="EMBL" id="MN739102">
    <property type="protein sequence ID" value="QHS88761.1"/>
    <property type="molecule type" value="Genomic_DNA"/>
</dbReference>
<organism evidence="2">
    <name type="scientific">viral metagenome</name>
    <dbReference type="NCBI Taxonomy" id="1070528"/>
    <lineage>
        <taxon>unclassified sequences</taxon>
        <taxon>metagenomes</taxon>
        <taxon>organismal metagenomes</taxon>
    </lineage>
</organism>
<evidence type="ECO:0000313" key="2">
    <source>
        <dbReference type="EMBL" id="QHS88761.1"/>
    </source>
</evidence>
<reference evidence="2" key="1">
    <citation type="journal article" date="2020" name="Nature">
        <title>Giant virus diversity and host interactions through global metagenomics.</title>
        <authorList>
            <person name="Schulz F."/>
            <person name="Roux S."/>
            <person name="Paez-Espino D."/>
            <person name="Jungbluth S."/>
            <person name="Walsh D.A."/>
            <person name="Denef V.J."/>
            <person name="McMahon K.D."/>
            <person name="Konstantinidis K.T."/>
            <person name="Eloe-Fadrosh E.A."/>
            <person name="Kyrpides N.C."/>
            <person name="Woyke T."/>
        </authorList>
    </citation>
    <scope>NUCLEOTIDE SEQUENCE</scope>
    <source>
        <strain evidence="2">GVMAG-M-3300010158-59</strain>
    </source>
</reference>
<name>A0A6C0BAL1_9ZZZZ</name>
<protein>
    <recommendedName>
        <fullName evidence="1">Rhodanese domain-containing protein</fullName>
    </recommendedName>
</protein>
<dbReference type="PROSITE" id="PS50206">
    <property type="entry name" value="RHODANESE_3"/>
    <property type="match status" value="1"/>
</dbReference>
<proteinExistence type="predicted"/>